<name>A0AAV5IN97_9ROSI</name>
<evidence type="ECO:0008006" key="4">
    <source>
        <dbReference type="Google" id="ProtNLM"/>
    </source>
</evidence>
<evidence type="ECO:0000313" key="3">
    <source>
        <dbReference type="Proteomes" id="UP001054252"/>
    </source>
</evidence>
<accession>A0AAV5IN97</accession>
<comment type="similarity">
    <text evidence="1">Belongs to the peptidase S10 family.</text>
</comment>
<dbReference type="GO" id="GO:0004185">
    <property type="term" value="F:serine-type carboxypeptidase activity"/>
    <property type="evidence" value="ECO:0007669"/>
    <property type="project" value="InterPro"/>
</dbReference>
<dbReference type="AlphaFoldDB" id="A0AAV5IN97"/>
<evidence type="ECO:0000256" key="1">
    <source>
        <dbReference type="ARBA" id="ARBA00009431"/>
    </source>
</evidence>
<dbReference type="GO" id="GO:0005773">
    <property type="term" value="C:vacuole"/>
    <property type="evidence" value="ECO:0007669"/>
    <property type="project" value="TreeGrafter"/>
</dbReference>
<dbReference type="PANTHER" id="PTHR11802:SF350">
    <property type="entry name" value="CARBOXYPEPTIDASE"/>
    <property type="match status" value="1"/>
</dbReference>
<gene>
    <name evidence="2" type="ORF">SLEP1_g13852</name>
</gene>
<dbReference type="InterPro" id="IPR001563">
    <property type="entry name" value="Peptidase_S10"/>
</dbReference>
<dbReference type="Gene3D" id="1.10.287.410">
    <property type="match status" value="1"/>
</dbReference>
<dbReference type="EMBL" id="BPVZ01000016">
    <property type="protein sequence ID" value="GKV01286.1"/>
    <property type="molecule type" value="Genomic_DNA"/>
</dbReference>
<reference evidence="2 3" key="1">
    <citation type="journal article" date="2021" name="Commun. Biol.">
        <title>The genome of Shorea leprosula (Dipterocarpaceae) highlights the ecological relevance of drought in aseasonal tropical rainforests.</title>
        <authorList>
            <person name="Ng K.K.S."/>
            <person name="Kobayashi M.J."/>
            <person name="Fawcett J.A."/>
            <person name="Hatakeyama M."/>
            <person name="Paape T."/>
            <person name="Ng C.H."/>
            <person name="Ang C.C."/>
            <person name="Tnah L.H."/>
            <person name="Lee C.T."/>
            <person name="Nishiyama T."/>
            <person name="Sese J."/>
            <person name="O'Brien M.J."/>
            <person name="Copetti D."/>
            <person name="Mohd Noor M.I."/>
            <person name="Ong R.C."/>
            <person name="Putra M."/>
            <person name="Sireger I.Z."/>
            <person name="Indrioko S."/>
            <person name="Kosugi Y."/>
            <person name="Izuno A."/>
            <person name="Isagi Y."/>
            <person name="Lee S.L."/>
            <person name="Shimizu K.K."/>
        </authorList>
    </citation>
    <scope>NUCLEOTIDE SEQUENCE [LARGE SCALE GENOMIC DNA]</scope>
    <source>
        <strain evidence="2">214</strain>
    </source>
</reference>
<keyword evidence="3" id="KW-1185">Reference proteome</keyword>
<dbReference type="Gene3D" id="3.40.50.1820">
    <property type="entry name" value="alpha/beta hydrolase"/>
    <property type="match status" value="1"/>
</dbReference>
<organism evidence="2 3">
    <name type="scientific">Rubroshorea leprosula</name>
    <dbReference type="NCBI Taxonomy" id="152421"/>
    <lineage>
        <taxon>Eukaryota</taxon>
        <taxon>Viridiplantae</taxon>
        <taxon>Streptophyta</taxon>
        <taxon>Embryophyta</taxon>
        <taxon>Tracheophyta</taxon>
        <taxon>Spermatophyta</taxon>
        <taxon>Magnoliopsida</taxon>
        <taxon>eudicotyledons</taxon>
        <taxon>Gunneridae</taxon>
        <taxon>Pentapetalae</taxon>
        <taxon>rosids</taxon>
        <taxon>malvids</taxon>
        <taxon>Malvales</taxon>
        <taxon>Dipterocarpaceae</taxon>
        <taxon>Rubroshorea</taxon>
    </lineage>
</organism>
<dbReference type="GO" id="GO:0006508">
    <property type="term" value="P:proteolysis"/>
    <property type="evidence" value="ECO:0007669"/>
    <property type="project" value="InterPro"/>
</dbReference>
<dbReference type="Proteomes" id="UP001054252">
    <property type="component" value="Unassembled WGS sequence"/>
</dbReference>
<evidence type="ECO:0000313" key="2">
    <source>
        <dbReference type="EMBL" id="GKV01286.1"/>
    </source>
</evidence>
<comment type="caution">
    <text evidence="2">The sequence shown here is derived from an EMBL/GenBank/DDBJ whole genome shotgun (WGS) entry which is preliminary data.</text>
</comment>
<dbReference type="SUPFAM" id="SSF53474">
    <property type="entry name" value="alpha/beta-Hydrolases"/>
    <property type="match status" value="1"/>
</dbReference>
<dbReference type="PANTHER" id="PTHR11802">
    <property type="entry name" value="SERINE PROTEASE FAMILY S10 SERINE CARBOXYPEPTIDASE"/>
    <property type="match status" value="1"/>
</dbReference>
<protein>
    <recommendedName>
        <fullName evidence="4">Carboxypeptidase</fullName>
    </recommendedName>
</protein>
<sequence length="242" mass="26725">MAIGNGLTNPAIQFAAEPDYALSMSLINQSDYYNIEKLVPNCVKSAKACESGGGNTTCVSSYETCQSIFNKILLIAGNINYYDIRKKCEGELFCYDLSAIEIFLNEKSVKEALGVGNITFVSCSTDVYDRMAGDLMKNLAVGIPELLEDGIRVLVYVGEYDLVCNWLGNSRWVNALNWSGQKDFLAAPIVPFVAGNLTLKELWSLLLDAEHSDSLVLTKSFGASLPPELYLHFQLHETSHRK</sequence>
<dbReference type="InterPro" id="IPR029058">
    <property type="entry name" value="AB_hydrolase_fold"/>
</dbReference>
<proteinExistence type="inferred from homology"/>
<dbReference type="Pfam" id="PF00450">
    <property type="entry name" value="Peptidase_S10"/>
    <property type="match status" value="1"/>
</dbReference>